<evidence type="ECO:0000256" key="15">
    <source>
        <dbReference type="ARBA" id="ARBA00030048"/>
    </source>
</evidence>
<keyword evidence="10" id="KW-0479">Metal-binding</keyword>
<comment type="catalytic activity">
    <reaction evidence="19">
        <text>10-formyltetrahydrofolyl-(gamma-L-Glu)(n) + L-glutamate + ATP = 10-formyltetrahydrofolyl-(gamma-L-Glu)(n+1) + ADP + phosphate + H(+)</text>
        <dbReference type="Rhea" id="RHEA:51904"/>
        <dbReference type="Rhea" id="RHEA-COMP:13088"/>
        <dbReference type="Rhea" id="RHEA-COMP:14300"/>
        <dbReference type="ChEBI" id="CHEBI:15378"/>
        <dbReference type="ChEBI" id="CHEBI:29985"/>
        <dbReference type="ChEBI" id="CHEBI:30616"/>
        <dbReference type="ChEBI" id="CHEBI:43474"/>
        <dbReference type="ChEBI" id="CHEBI:134413"/>
        <dbReference type="ChEBI" id="CHEBI:456216"/>
        <dbReference type="EC" id="6.3.2.17"/>
    </reaction>
</comment>
<dbReference type="PANTHER" id="PTHR11136:SF0">
    <property type="entry name" value="DIHYDROFOLATE SYNTHETASE-RELATED"/>
    <property type="match status" value="1"/>
</dbReference>
<evidence type="ECO:0000256" key="8">
    <source>
        <dbReference type="ARBA" id="ARBA00019357"/>
    </source>
</evidence>
<sequence>MVKMPHWPIPYGKKPIDLGLERVRELLNKLGNPHKHLPPVVHVAGTNGKGSTIAYLKAILEDAGYKVHRYISPHLVRFNERITIAGEEISDEYLYQIMEETRIAAGDLGVTFFEGTTAAAFLAFAKVSADIVLLETGMGGRLDATNVIDNPLLSLITPISDDHLEYLGDTIAKIAYEKAGIIKNNRPCIVSWQSNEAYRVIKNRCEALNALLFACGEHWNFKGEKDHFSFIDEDGEYDFPLPALEGYHQIINASTVIAALQYLEGFDITYKNIINGLTKTKWPARLQNITSGVLAKMLPQDWELWVDGAHNNGGAEMLSLMMEKWKDKPIYLINGRTRNRDVESFLMHFKDKVECVVGVEVKSEPLAEKPERIAAAAEKLGFSSFAAESLKDAVTYCLNTSSAPARILVCGSLYLAGDVLLANSE</sequence>
<comment type="cofactor">
    <cofactor evidence="1">
        <name>Mg(2+)</name>
        <dbReference type="ChEBI" id="CHEBI:18420"/>
    </cofactor>
</comment>
<comment type="catalytic activity">
    <reaction evidence="18">
        <text>(6S)-5,6,7,8-tetrahydrofolyl-(gamma-L-Glu)(n) + L-glutamate + ATP = (6S)-5,6,7,8-tetrahydrofolyl-(gamma-L-Glu)(n+1) + ADP + phosphate + H(+)</text>
        <dbReference type="Rhea" id="RHEA:10580"/>
        <dbReference type="Rhea" id="RHEA-COMP:14738"/>
        <dbReference type="Rhea" id="RHEA-COMP:14740"/>
        <dbReference type="ChEBI" id="CHEBI:15378"/>
        <dbReference type="ChEBI" id="CHEBI:29985"/>
        <dbReference type="ChEBI" id="CHEBI:30616"/>
        <dbReference type="ChEBI" id="CHEBI:43474"/>
        <dbReference type="ChEBI" id="CHEBI:141005"/>
        <dbReference type="ChEBI" id="CHEBI:456216"/>
        <dbReference type="EC" id="6.3.2.17"/>
    </reaction>
</comment>
<proteinExistence type="inferred from homology"/>
<comment type="function">
    <text evidence="2">Functions in two distinct reactions of the de novo folate biosynthetic pathway. Catalyzes the addition of a glutamate residue to dihydropteroate (7,8-dihydropteroate or H2Pte) to form dihydrofolate (7,8-dihydrofolate monoglutamate or H2Pte-Glu). Also catalyzes successive additions of L-glutamate to tetrahydrofolate or 10-formyltetrahydrofolate or 5,10-methylenetetrahydrofolate, leading to folylpolyglutamate derivatives.</text>
</comment>
<dbReference type="InterPro" id="IPR018109">
    <property type="entry name" value="Folylpolyglutamate_synth_CS"/>
</dbReference>
<dbReference type="InterPro" id="IPR013221">
    <property type="entry name" value="Mur_ligase_cen"/>
</dbReference>
<comment type="pathway">
    <text evidence="3">Cofactor biosynthesis; tetrahydrofolate biosynthesis; 7,8-dihydrofolate from 2-amino-4-hydroxy-6-hydroxymethyl-7,8-dihydropteridine diphosphate and 4-aminobenzoate: step 2/2.</text>
</comment>
<evidence type="ECO:0000256" key="5">
    <source>
        <dbReference type="ARBA" id="ARBA00008276"/>
    </source>
</evidence>
<dbReference type="EC" id="6.3.2.17" evidence="7"/>
<dbReference type="PIRSF" id="PIRSF001563">
    <property type="entry name" value="Folylpolyglu_synth"/>
    <property type="match status" value="1"/>
</dbReference>
<dbReference type="GO" id="GO:0046656">
    <property type="term" value="P:folic acid biosynthetic process"/>
    <property type="evidence" value="ECO:0007669"/>
    <property type="project" value="UniProtKB-KW"/>
</dbReference>
<dbReference type="Pfam" id="PF02875">
    <property type="entry name" value="Mur_ligase_C"/>
    <property type="match status" value="1"/>
</dbReference>
<dbReference type="OrthoDB" id="9809356at2"/>
<accession>A0A0C1QLV5</accession>
<dbReference type="NCBIfam" id="TIGR01499">
    <property type="entry name" value="folC"/>
    <property type="match status" value="1"/>
</dbReference>
<evidence type="ECO:0000256" key="14">
    <source>
        <dbReference type="ARBA" id="ARBA00022909"/>
    </source>
</evidence>
<keyword evidence="14" id="KW-0289">Folate biosynthesis</keyword>
<evidence type="ECO:0000256" key="11">
    <source>
        <dbReference type="ARBA" id="ARBA00022741"/>
    </source>
</evidence>
<dbReference type="GO" id="GO:0046872">
    <property type="term" value="F:metal ion binding"/>
    <property type="evidence" value="ECO:0007669"/>
    <property type="project" value="UniProtKB-KW"/>
</dbReference>
<keyword evidence="13" id="KW-0460">Magnesium</keyword>
<dbReference type="InterPro" id="IPR004101">
    <property type="entry name" value="Mur_ligase_C"/>
</dbReference>
<dbReference type="PROSITE" id="PS01012">
    <property type="entry name" value="FOLYLPOLYGLU_SYNT_2"/>
    <property type="match status" value="1"/>
</dbReference>
<dbReference type="SUPFAM" id="SSF53244">
    <property type="entry name" value="MurD-like peptide ligases, peptide-binding domain"/>
    <property type="match status" value="1"/>
</dbReference>
<dbReference type="PANTHER" id="PTHR11136">
    <property type="entry name" value="FOLYLPOLYGLUTAMATE SYNTHASE-RELATED"/>
    <property type="match status" value="1"/>
</dbReference>
<gene>
    <name evidence="25" type="primary">folC_2</name>
    <name evidence="25" type="ORF">NF27_EY01490</name>
</gene>
<evidence type="ECO:0000256" key="13">
    <source>
        <dbReference type="ARBA" id="ARBA00022842"/>
    </source>
</evidence>
<evidence type="ECO:0000256" key="22">
    <source>
        <dbReference type="PIRNR" id="PIRNR001563"/>
    </source>
</evidence>
<comment type="catalytic activity">
    <reaction evidence="20">
        <text>(6R)-5,10-methylenetetrahydrofolyl-(gamma-L-Glu)(n) + L-glutamate + ATP = (6R)-5,10-methylenetetrahydrofolyl-(gamma-L-Glu)(n+1) + ADP + phosphate + H(+)</text>
        <dbReference type="Rhea" id="RHEA:51912"/>
        <dbReference type="Rhea" id="RHEA-COMP:13257"/>
        <dbReference type="Rhea" id="RHEA-COMP:13258"/>
        <dbReference type="ChEBI" id="CHEBI:15378"/>
        <dbReference type="ChEBI" id="CHEBI:29985"/>
        <dbReference type="ChEBI" id="CHEBI:30616"/>
        <dbReference type="ChEBI" id="CHEBI:43474"/>
        <dbReference type="ChEBI" id="CHEBI:136572"/>
        <dbReference type="ChEBI" id="CHEBI:456216"/>
        <dbReference type="EC" id="6.3.2.17"/>
    </reaction>
</comment>
<dbReference type="Pfam" id="PF08245">
    <property type="entry name" value="Mur_ligase_M"/>
    <property type="match status" value="1"/>
</dbReference>
<reference evidence="25 26" key="1">
    <citation type="submission" date="2014-11" db="EMBL/GenBank/DDBJ databases">
        <title>A Rickettsiales Symbiont of Amoebae With Ancient Features.</title>
        <authorList>
            <person name="Schulz F."/>
            <person name="Martijn J."/>
            <person name="Wascher F."/>
            <person name="Kostanjsek R."/>
            <person name="Ettema T.J."/>
            <person name="Horn M."/>
        </authorList>
    </citation>
    <scope>NUCLEOTIDE SEQUENCE [LARGE SCALE GENOMIC DNA]</scope>
    <source>
        <strain evidence="25 26">UWC36</strain>
    </source>
</reference>
<evidence type="ECO:0000256" key="7">
    <source>
        <dbReference type="ARBA" id="ARBA00013025"/>
    </source>
</evidence>
<comment type="catalytic activity">
    <reaction evidence="21">
        <text>7,8-dihydropteroate + L-glutamate + ATP = 7,8-dihydrofolate + ADP + phosphate + H(+)</text>
        <dbReference type="Rhea" id="RHEA:23584"/>
        <dbReference type="ChEBI" id="CHEBI:15378"/>
        <dbReference type="ChEBI" id="CHEBI:17839"/>
        <dbReference type="ChEBI" id="CHEBI:29985"/>
        <dbReference type="ChEBI" id="CHEBI:30616"/>
        <dbReference type="ChEBI" id="CHEBI:43474"/>
        <dbReference type="ChEBI" id="CHEBI:57451"/>
        <dbReference type="ChEBI" id="CHEBI:456216"/>
        <dbReference type="EC" id="6.3.2.12"/>
    </reaction>
</comment>
<evidence type="ECO:0000256" key="16">
    <source>
        <dbReference type="ARBA" id="ARBA00030592"/>
    </source>
</evidence>
<evidence type="ECO:0000256" key="2">
    <source>
        <dbReference type="ARBA" id="ARBA00002714"/>
    </source>
</evidence>
<dbReference type="GO" id="GO:0004326">
    <property type="term" value="F:tetrahydrofolylpolyglutamate synthase activity"/>
    <property type="evidence" value="ECO:0007669"/>
    <property type="project" value="UniProtKB-EC"/>
</dbReference>
<comment type="pathway">
    <text evidence="4">Cofactor biosynthesis; tetrahydrofolylpolyglutamate biosynthesis.</text>
</comment>
<protein>
    <recommendedName>
        <fullName evidence="8">Dihydrofolate synthase/folylpolyglutamate synthase</fullName>
        <ecNumber evidence="6">6.3.2.12</ecNumber>
        <ecNumber evidence="7">6.3.2.17</ecNumber>
    </recommendedName>
    <alternativeName>
        <fullName evidence="17">Folylpoly-gamma-glutamate synthetase-dihydrofolate synthetase</fullName>
    </alternativeName>
    <alternativeName>
        <fullName evidence="15">Folylpolyglutamate synthetase</fullName>
    </alternativeName>
    <alternativeName>
        <fullName evidence="16">Tetrahydrofolylpolyglutamate synthase</fullName>
    </alternativeName>
</protein>
<feature type="domain" description="Mur ligase C-terminal" evidence="23">
    <location>
        <begin position="302"/>
        <end position="412"/>
    </location>
</feature>
<feature type="domain" description="Mur ligase central" evidence="24">
    <location>
        <begin position="43"/>
        <end position="259"/>
    </location>
</feature>
<evidence type="ECO:0000256" key="18">
    <source>
        <dbReference type="ARBA" id="ARBA00047493"/>
    </source>
</evidence>
<evidence type="ECO:0000256" key="17">
    <source>
        <dbReference type="ARBA" id="ARBA00032510"/>
    </source>
</evidence>
<evidence type="ECO:0000256" key="9">
    <source>
        <dbReference type="ARBA" id="ARBA00022598"/>
    </source>
</evidence>
<dbReference type="EMBL" id="JSWE01000124">
    <property type="protein sequence ID" value="KIE05053.1"/>
    <property type="molecule type" value="Genomic_DNA"/>
</dbReference>
<keyword evidence="26" id="KW-1185">Reference proteome</keyword>
<evidence type="ECO:0000256" key="10">
    <source>
        <dbReference type="ARBA" id="ARBA00022723"/>
    </source>
</evidence>
<evidence type="ECO:0000256" key="20">
    <source>
        <dbReference type="ARBA" id="ARBA00049035"/>
    </source>
</evidence>
<evidence type="ECO:0000259" key="23">
    <source>
        <dbReference type="Pfam" id="PF02875"/>
    </source>
</evidence>
<dbReference type="GO" id="GO:0008841">
    <property type="term" value="F:dihydrofolate synthase activity"/>
    <property type="evidence" value="ECO:0007669"/>
    <property type="project" value="UniProtKB-EC"/>
</dbReference>
<keyword evidence="9 22" id="KW-0436">Ligase</keyword>
<dbReference type="InterPro" id="IPR036565">
    <property type="entry name" value="Mur-like_cat_sf"/>
</dbReference>
<organism evidence="25 26">
    <name type="scientific">Candidatus Jidaibacter acanthamoebae</name>
    <dbReference type="NCBI Taxonomy" id="86105"/>
    <lineage>
        <taxon>Bacteria</taxon>
        <taxon>Pseudomonadati</taxon>
        <taxon>Pseudomonadota</taxon>
        <taxon>Alphaproteobacteria</taxon>
        <taxon>Rickettsiales</taxon>
        <taxon>Candidatus Midichloriaceae</taxon>
        <taxon>Candidatus Jidaibacter</taxon>
    </lineage>
</organism>
<evidence type="ECO:0000256" key="19">
    <source>
        <dbReference type="ARBA" id="ARBA00047808"/>
    </source>
</evidence>
<evidence type="ECO:0000256" key="3">
    <source>
        <dbReference type="ARBA" id="ARBA00004799"/>
    </source>
</evidence>
<dbReference type="EC" id="6.3.2.12" evidence="6"/>
<comment type="caution">
    <text evidence="25">The sequence shown here is derived from an EMBL/GenBank/DDBJ whole genome shotgun (WGS) entry which is preliminary data.</text>
</comment>
<evidence type="ECO:0000256" key="1">
    <source>
        <dbReference type="ARBA" id="ARBA00001946"/>
    </source>
</evidence>
<dbReference type="GO" id="GO:0046654">
    <property type="term" value="P:tetrahydrofolate biosynthetic process"/>
    <property type="evidence" value="ECO:0007669"/>
    <property type="project" value="UniProtKB-UniPathway"/>
</dbReference>
<evidence type="ECO:0000256" key="21">
    <source>
        <dbReference type="ARBA" id="ARBA00049161"/>
    </source>
</evidence>
<dbReference type="InterPro" id="IPR036615">
    <property type="entry name" value="Mur_ligase_C_dom_sf"/>
</dbReference>
<evidence type="ECO:0000256" key="4">
    <source>
        <dbReference type="ARBA" id="ARBA00005150"/>
    </source>
</evidence>
<dbReference type="FunFam" id="3.40.1190.10:FF:000011">
    <property type="entry name" value="Folylpolyglutamate synthase/dihydrofolate synthase"/>
    <property type="match status" value="1"/>
</dbReference>
<dbReference type="GO" id="GO:0005737">
    <property type="term" value="C:cytoplasm"/>
    <property type="evidence" value="ECO:0007669"/>
    <property type="project" value="TreeGrafter"/>
</dbReference>
<evidence type="ECO:0000256" key="6">
    <source>
        <dbReference type="ARBA" id="ARBA00013023"/>
    </source>
</evidence>
<dbReference type="STRING" id="86105.NF27_EY01490"/>
<dbReference type="Proteomes" id="UP000031258">
    <property type="component" value="Unassembled WGS sequence"/>
</dbReference>
<dbReference type="Gene3D" id="3.40.1190.10">
    <property type="entry name" value="Mur-like, catalytic domain"/>
    <property type="match status" value="1"/>
</dbReference>
<keyword evidence="12 22" id="KW-0067">ATP-binding</keyword>
<evidence type="ECO:0000313" key="25">
    <source>
        <dbReference type="EMBL" id="KIE05053.1"/>
    </source>
</evidence>
<evidence type="ECO:0000259" key="24">
    <source>
        <dbReference type="Pfam" id="PF08245"/>
    </source>
</evidence>
<dbReference type="AlphaFoldDB" id="A0A0C1QLV5"/>
<dbReference type="UniPathway" id="UPA00077">
    <property type="reaction ID" value="UER00157"/>
</dbReference>
<dbReference type="InterPro" id="IPR001645">
    <property type="entry name" value="Folylpolyglutamate_synth"/>
</dbReference>
<dbReference type="SUPFAM" id="SSF53623">
    <property type="entry name" value="MurD-like peptide ligases, catalytic domain"/>
    <property type="match status" value="1"/>
</dbReference>
<dbReference type="PATRIC" id="fig|86105.3.peg.1221"/>
<dbReference type="GO" id="GO:0005524">
    <property type="term" value="F:ATP binding"/>
    <property type="evidence" value="ECO:0007669"/>
    <property type="project" value="UniProtKB-KW"/>
</dbReference>
<name>A0A0C1QLV5_9RICK</name>
<keyword evidence="11 22" id="KW-0547">Nucleotide-binding</keyword>
<comment type="similarity">
    <text evidence="5 22">Belongs to the folylpolyglutamate synthase family.</text>
</comment>
<evidence type="ECO:0000313" key="26">
    <source>
        <dbReference type="Proteomes" id="UP000031258"/>
    </source>
</evidence>
<evidence type="ECO:0000256" key="12">
    <source>
        <dbReference type="ARBA" id="ARBA00022840"/>
    </source>
</evidence>
<dbReference type="Gene3D" id="3.90.190.20">
    <property type="entry name" value="Mur ligase, C-terminal domain"/>
    <property type="match status" value="1"/>
</dbReference>